<evidence type="ECO:0000313" key="5">
    <source>
        <dbReference type="EMBL" id="SMB98749.1"/>
    </source>
</evidence>
<dbReference type="Pfam" id="PF00392">
    <property type="entry name" value="GntR"/>
    <property type="match status" value="1"/>
</dbReference>
<proteinExistence type="predicted"/>
<accession>A0A1W1VZF8</accession>
<keyword evidence="6" id="KW-1185">Reference proteome</keyword>
<keyword evidence="1" id="KW-0805">Transcription regulation</keyword>
<feature type="domain" description="HTH gntR-type" evidence="4">
    <location>
        <begin position="7"/>
        <end position="75"/>
    </location>
</feature>
<dbReference type="FunFam" id="1.10.10.10:FF:000079">
    <property type="entry name" value="GntR family transcriptional regulator"/>
    <property type="match status" value="1"/>
</dbReference>
<dbReference type="SMART" id="SM00866">
    <property type="entry name" value="UTRA"/>
    <property type="match status" value="1"/>
</dbReference>
<dbReference type="InterPro" id="IPR000524">
    <property type="entry name" value="Tscrpt_reg_HTH_GntR"/>
</dbReference>
<dbReference type="SMART" id="SM00345">
    <property type="entry name" value="HTH_GNTR"/>
    <property type="match status" value="1"/>
</dbReference>
<keyword evidence="3" id="KW-0804">Transcription</keyword>
<evidence type="ECO:0000256" key="3">
    <source>
        <dbReference type="ARBA" id="ARBA00023163"/>
    </source>
</evidence>
<dbReference type="Pfam" id="PF07702">
    <property type="entry name" value="UTRA"/>
    <property type="match status" value="1"/>
</dbReference>
<dbReference type="AlphaFoldDB" id="A0A1W1VZF8"/>
<dbReference type="PROSITE" id="PS50949">
    <property type="entry name" value="HTH_GNTR"/>
    <property type="match status" value="1"/>
</dbReference>
<dbReference type="InterPro" id="IPR011663">
    <property type="entry name" value="UTRA"/>
</dbReference>
<evidence type="ECO:0000256" key="2">
    <source>
        <dbReference type="ARBA" id="ARBA00023125"/>
    </source>
</evidence>
<dbReference type="GO" id="GO:0003700">
    <property type="term" value="F:DNA-binding transcription factor activity"/>
    <property type="evidence" value="ECO:0007669"/>
    <property type="project" value="InterPro"/>
</dbReference>
<dbReference type="Gene3D" id="1.10.10.10">
    <property type="entry name" value="Winged helix-like DNA-binding domain superfamily/Winged helix DNA-binding domain"/>
    <property type="match status" value="1"/>
</dbReference>
<dbReference type="OrthoDB" id="457376at2"/>
<keyword evidence="2" id="KW-0238">DNA-binding</keyword>
<dbReference type="Proteomes" id="UP000192569">
    <property type="component" value="Chromosome I"/>
</dbReference>
<reference evidence="5 6" key="1">
    <citation type="submission" date="2017-04" db="EMBL/GenBank/DDBJ databases">
        <authorList>
            <person name="Afonso C.L."/>
            <person name="Miller P.J."/>
            <person name="Scott M.A."/>
            <person name="Spackman E."/>
            <person name="Goraichik I."/>
            <person name="Dimitrov K.M."/>
            <person name="Suarez D.L."/>
            <person name="Swayne D.E."/>
        </authorList>
    </citation>
    <scope>NUCLEOTIDE SEQUENCE [LARGE SCALE GENOMIC DNA]</scope>
    <source>
        <strain evidence="5 6">ToBE</strain>
    </source>
</reference>
<dbReference type="SUPFAM" id="SSF46785">
    <property type="entry name" value="Winged helix' DNA-binding domain"/>
    <property type="match status" value="1"/>
</dbReference>
<dbReference type="SUPFAM" id="SSF64288">
    <property type="entry name" value="Chorismate lyase-like"/>
    <property type="match status" value="1"/>
</dbReference>
<dbReference type="InterPro" id="IPR036388">
    <property type="entry name" value="WH-like_DNA-bd_sf"/>
</dbReference>
<protein>
    <submittedName>
        <fullName evidence="5">Transcriptional regulator, GntR family</fullName>
    </submittedName>
</protein>
<evidence type="ECO:0000256" key="1">
    <source>
        <dbReference type="ARBA" id="ARBA00023015"/>
    </source>
</evidence>
<dbReference type="InterPro" id="IPR036390">
    <property type="entry name" value="WH_DNA-bd_sf"/>
</dbReference>
<dbReference type="Gene3D" id="3.40.1410.10">
    <property type="entry name" value="Chorismate lyase-like"/>
    <property type="match status" value="1"/>
</dbReference>
<organism evidence="5 6">
    <name type="scientific">Thermanaeromonas toyohensis ToBE</name>
    <dbReference type="NCBI Taxonomy" id="698762"/>
    <lineage>
        <taxon>Bacteria</taxon>
        <taxon>Bacillati</taxon>
        <taxon>Bacillota</taxon>
        <taxon>Clostridia</taxon>
        <taxon>Neomoorellales</taxon>
        <taxon>Neomoorellaceae</taxon>
        <taxon>Thermanaeromonas</taxon>
    </lineage>
</organism>
<gene>
    <name evidence="5" type="ORF">SAMN00808754_2529</name>
</gene>
<dbReference type="InterPro" id="IPR050679">
    <property type="entry name" value="Bact_HTH_transcr_reg"/>
</dbReference>
<dbReference type="PANTHER" id="PTHR44846:SF17">
    <property type="entry name" value="GNTR-FAMILY TRANSCRIPTIONAL REGULATOR"/>
    <property type="match status" value="1"/>
</dbReference>
<dbReference type="CDD" id="cd07377">
    <property type="entry name" value="WHTH_GntR"/>
    <property type="match status" value="1"/>
</dbReference>
<dbReference type="PANTHER" id="PTHR44846">
    <property type="entry name" value="MANNOSYL-D-GLYCERATE TRANSPORT/METABOLISM SYSTEM REPRESSOR MNGR-RELATED"/>
    <property type="match status" value="1"/>
</dbReference>
<evidence type="ECO:0000313" key="6">
    <source>
        <dbReference type="Proteomes" id="UP000192569"/>
    </source>
</evidence>
<dbReference type="PRINTS" id="PR00035">
    <property type="entry name" value="HTHGNTR"/>
</dbReference>
<evidence type="ECO:0000259" key="4">
    <source>
        <dbReference type="PROSITE" id="PS50949"/>
    </source>
</evidence>
<name>A0A1W1VZF8_9FIRM</name>
<dbReference type="GO" id="GO:0003677">
    <property type="term" value="F:DNA binding"/>
    <property type="evidence" value="ECO:0007669"/>
    <property type="project" value="UniProtKB-KW"/>
</dbReference>
<sequence length="239" mass="27505">MALVDRRPLYEIVLREIKEKIKRGEWQEGQQLPSETVLAKSFGVSRVTLREALRILEEEGLIIKHQGLGTFVKRRPLIEGGLEELFSVTSLIRRQGRVPGTLDFKVEKVPARDNEAQYLGINPGSLIYRIERVRTADGIPVVYCIDRLPESIIGPTLPQVEESLFDFLESFCNVRITHALAEIIPLKHETVAEKKLKFKKGDILLLLEQVHFDESNTPILYSSNYFNATKFRFYVVRKR</sequence>
<dbReference type="STRING" id="698762.SAMN00808754_2529"/>
<dbReference type="GO" id="GO:0045892">
    <property type="term" value="P:negative regulation of DNA-templated transcription"/>
    <property type="evidence" value="ECO:0007669"/>
    <property type="project" value="TreeGrafter"/>
</dbReference>
<dbReference type="InterPro" id="IPR028978">
    <property type="entry name" value="Chorismate_lyase_/UTRA_dom_sf"/>
</dbReference>
<dbReference type="RefSeq" id="WP_084666140.1">
    <property type="nucleotide sequence ID" value="NZ_LT838272.1"/>
</dbReference>
<dbReference type="EMBL" id="LT838272">
    <property type="protein sequence ID" value="SMB98749.1"/>
    <property type="molecule type" value="Genomic_DNA"/>
</dbReference>